<keyword evidence="5" id="KW-0106">Calcium</keyword>
<dbReference type="PANTHER" id="PTHR10827">
    <property type="entry name" value="RETICULOCALBIN"/>
    <property type="match status" value="1"/>
</dbReference>
<evidence type="ECO:0000256" key="4">
    <source>
        <dbReference type="ARBA" id="ARBA00022737"/>
    </source>
</evidence>
<name>A0A016TBE1_9BILA</name>
<evidence type="ECO:0000256" key="1">
    <source>
        <dbReference type="ARBA" id="ARBA00004613"/>
    </source>
</evidence>
<keyword evidence="9" id="KW-0732">Signal</keyword>
<dbReference type="GO" id="GO:0017156">
    <property type="term" value="P:calcium-ion regulated exocytosis"/>
    <property type="evidence" value="ECO:0007669"/>
    <property type="project" value="TreeGrafter"/>
</dbReference>
<reference evidence="12" key="1">
    <citation type="journal article" date="2015" name="Nat. Genet.">
        <title>The genome and transcriptome of the zoonotic hookworm Ancylostoma ceylanicum identify infection-specific gene families.</title>
        <authorList>
            <person name="Schwarz E.M."/>
            <person name="Hu Y."/>
            <person name="Antoshechkin I."/>
            <person name="Miller M.M."/>
            <person name="Sternberg P.W."/>
            <person name="Aroian R.V."/>
        </authorList>
    </citation>
    <scope>NUCLEOTIDE SEQUENCE</scope>
    <source>
        <strain evidence="12">HY135</strain>
    </source>
</reference>
<feature type="domain" description="EF-hand" evidence="10">
    <location>
        <begin position="552"/>
        <end position="578"/>
    </location>
</feature>
<dbReference type="GO" id="GO:0005509">
    <property type="term" value="F:calcium ion binding"/>
    <property type="evidence" value="ECO:0007669"/>
    <property type="project" value="InterPro"/>
</dbReference>
<dbReference type="CDD" id="cd00051">
    <property type="entry name" value="EFh"/>
    <property type="match status" value="1"/>
</dbReference>
<keyword evidence="3" id="KW-0479">Metal-binding</keyword>
<dbReference type="PROSITE" id="PS50222">
    <property type="entry name" value="EF_HAND_2"/>
    <property type="match status" value="5"/>
</dbReference>
<feature type="compositionally biased region" description="Low complexity" evidence="8">
    <location>
        <begin position="667"/>
        <end position="679"/>
    </location>
</feature>
<gene>
    <name evidence="11" type="primary">Acey_s0118.g715</name>
    <name evidence="11" type="synonym">Acey-cbn-1</name>
    <name evidence="11" type="ORF">Y032_0118g715</name>
</gene>
<evidence type="ECO:0000256" key="9">
    <source>
        <dbReference type="SAM" id="SignalP"/>
    </source>
</evidence>
<dbReference type="AlphaFoldDB" id="A0A016TBE1"/>
<comment type="caution">
    <text evidence="11">The sequence shown here is derived from an EMBL/GenBank/DDBJ whole genome shotgun (WGS) entry which is preliminary data.</text>
</comment>
<feature type="domain" description="EF-hand" evidence="10">
    <location>
        <begin position="508"/>
        <end position="543"/>
    </location>
</feature>
<feature type="signal peptide" evidence="9">
    <location>
        <begin position="1"/>
        <end position="21"/>
    </location>
</feature>
<keyword evidence="4" id="KW-0677">Repeat</keyword>
<feature type="domain" description="EF-hand" evidence="10">
    <location>
        <begin position="333"/>
        <end position="368"/>
    </location>
</feature>
<evidence type="ECO:0000256" key="7">
    <source>
        <dbReference type="ARBA" id="ARBA00023180"/>
    </source>
</evidence>
<dbReference type="Pfam" id="PF10591">
    <property type="entry name" value="SPARC_Ca_bdg"/>
    <property type="match status" value="1"/>
</dbReference>
<evidence type="ECO:0000313" key="11">
    <source>
        <dbReference type="EMBL" id="EYB99995.1"/>
    </source>
</evidence>
<protein>
    <recommendedName>
        <fullName evidence="10">EF-hand domain-containing protein</fullName>
    </recommendedName>
</protein>
<dbReference type="SUPFAM" id="SSF47473">
    <property type="entry name" value="EF-hand"/>
    <property type="match status" value="3"/>
</dbReference>
<evidence type="ECO:0000256" key="8">
    <source>
        <dbReference type="SAM" id="MobiDB-lite"/>
    </source>
</evidence>
<evidence type="ECO:0000256" key="6">
    <source>
        <dbReference type="ARBA" id="ARBA00023157"/>
    </source>
</evidence>
<comment type="subcellular location">
    <subcellularLocation>
        <location evidence="1">Secreted</location>
    </subcellularLocation>
</comment>
<keyword evidence="7" id="KW-0325">Glycoprotein</keyword>
<keyword evidence="6" id="KW-1015">Disulfide bond</keyword>
<dbReference type="PROSITE" id="PS00018">
    <property type="entry name" value="EF_HAND_1"/>
    <property type="match status" value="4"/>
</dbReference>
<feature type="compositionally biased region" description="Basic residues" evidence="8">
    <location>
        <begin position="695"/>
        <end position="705"/>
    </location>
</feature>
<feature type="compositionally biased region" description="Low complexity" evidence="8">
    <location>
        <begin position="818"/>
        <end position="833"/>
    </location>
</feature>
<feature type="region of interest" description="Disordered" evidence="8">
    <location>
        <begin position="646"/>
        <end position="893"/>
    </location>
</feature>
<proteinExistence type="predicted"/>
<feature type="compositionally biased region" description="Polar residues" evidence="8">
    <location>
        <begin position="680"/>
        <end position="693"/>
    </location>
</feature>
<sequence length="1041" mass="115174">MDKFSRMRLLVLLALLECVVGAPRQTRQAPIELANIPQALNTAPEHFAKHALFIPRGQEPDGFDPSKPIQGAFFISGDAQQFNLPPHFRLPQRQLPVSRPAVVPLPAAEAAPAPIAAVDETTPTAPTPTAPHVIPEAPPEEHAVDTTAVLPALPAPIAPAVEELVTTTQVSAPTLPVVVEQSTAPPAAPQPLPIDPNLPPVDKSVDLDGDGRLSLSEVQYAAFVHHGLSSTVVQGMFNEVDHNKDGYLDSAEFNDIRGLVLAKAENAALRYMQSVDTDKNKMLSLEEAQAYILKEHGIGSRDVERVWKLVVPDTTAEMDALQFSKLRRRIRGMTIRLARQIMKIADTNGDGHISLDEAQAIAFEQEGIGAGDVAQMFASVDDNNDGELNAPEFADFERIVRARAVETSKKALRVVDTDGSNTLTMDEAKRIAFEHYGFDENILTPFFDQADENEDGHLDAVEFAGFRSVIRSKAVRNAVEVLKEIDLDGDGLVSMPEAEEKTKREDDMESHETATLFNIADQNKSGKLDKVELADFIRLVRLSAIRFATDHFKEFDANRDRLVTVDELAQLIETKYHVPFDVTKEFFSKVDVDGSGDLIPAEIVDFRHEIRKYVAQHPMPFPSEREDKQSAESVEVTVTTVTTTVAPTTTTTHSTTASTTRRRSTRARPTTTQAPPTSAEQSTQTTSFPTLLPSTRRKVTFRKHTTASPQTNGIEEFLPEPAGFEGRSHPDSSFDSEDDVDKPLTRAPKVWKPHRPTTTHSTSPSTTLTPAPSTVTHTTRRRPSPRTTTTKPSTEPDVDANTWPTSSERPRSTRRRWTTATKLTTEEPTTTLAISTAKPRRRTTTTTERTTTTGESTTTTTTTEPPPTTTRLTTTARATTTTTPDDLTTSPGEEFEYEIVEVEVDENGNEIVGENSAEKPTVTNVPQISRQKDIGDADRQSNEEEQRESEQRIRKRPEAIETSLEAKVEEEQRQQRRPDAEKQSADTVREQEERKKLVEAQKRALNLPADAEVEYVDGDTTMKPDENEAEEGEYVEKEAER</sequence>
<dbReference type="InterPro" id="IPR019577">
    <property type="entry name" value="SPARC/Testican_Ca-bd-dom"/>
</dbReference>
<dbReference type="GO" id="GO:0005576">
    <property type="term" value="C:extracellular region"/>
    <property type="evidence" value="ECO:0007669"/>
    <property type="project" value="UniProtKB-SubCell"/>
</dbReference>
<dbReference type="EMBL" id="JARK01001454">
    <property type="protein sequence ID" value="EYB99995.1"/>
    <property type="molecule type" value="Genomic_DNA"/>
</dbReference>
<dbReference type="Proteomes" id="UP000024635">
    <property type="component" value="Unassembled WGS sequence"/>
</dbReference>
<keyword evidence="12" id="KW-1185">Reference proteome</keyword>
<dbReference type="PANTHER" id="PTHR10827:SF98">
    <property type="entry name" value="45 KDA CALCIUM-BINDING PROTEIN"/>
    <property type="match status" value="1"/>
</dbReference>
<feature type="domain" description="EF-hand" evidence="10">
    <location>
        <begin position="403"/>
        <end position="438"/>
    </location>
</feature>
<evidence type="ECO:0000313" key="12">
    <source>
        <dbReference type="Proteomes" id="UP000024635"/>
    </source>
</evidence>
<feature type="compositionally biased region" description="Low complexity" evidence="8">
    <location>
        <begin position="844"/>
        <end position="892"/>
    </location>
</feature>
<feature type="domain" description="EF-hand" evidence="10">
    <location>
        <begin position="228"/>
        <end position="263"/>
    </location>
</feature>
<dbReference type="InterPro" id="IPR011992">
    <property type="entry name" value="EF-hand-dom_pair"/>
</dbReference>
<organism evidence="11 12">
    <name type="scientific">Ancylostoma ceylanicum</name>
    <dbReference type="NCBI Taxonomy" id="53326"/>
    <lineage>
        <taxon>Eukaryota</taxon>
        <taxon>Metazoa</taxon>
        <taxon>Ecdysozoa</taxon>
        <taxon>Nematoda</taxon>
        <taxon>Chromadorea</taxon>
        <taxon>Rhabditida</taxon>
        <taxon>Rhabditina</taxon>
        <taxon>Rhabditomorpha</taxon>
        <taxon>Strongyloidea</taxon>
        <taxon>Ancylostomatidae</taxon>
        <taxon>Ancylostomatinae</taxon>
        <taxon>Ancylostoma</taxon>
    </lineage>
</organism>
<evidence type="ECO:0000256" key="5">
    <source>
        <dbReference type="ARBA" id="ARBA00022837"/>
    </source>
</evidence>
<evidence type="ECO:0000256" key="2">
    <source>
        <dbReference type="ARBA" id="ARBA00022525"/>
    </source>
</evidence>
<evidence type="ECO:0000259" key="10">
    <source>
        <dbReference type="PROSITE" id="PS50222"/>
    </source>
</evidence>
<feature type="compositionally biased region" description="Basic and acidic residues" evidence="8">
    <location>
        <begin position="930"/>
        <end position="1002"/>
    </location>
</feature>
<keyword evidence="2" id="KW-0964">Secreted</keyword>
<evidence type="ECO:0000256" key="3">
    <source>
        <dbReference type="ARBA" id="ARBA00022723"/>
    </source>
</evidence>
<feature type="compositionally biased region" description="Low complexity" evidence="8">
    <location>
        <begin position="646"/>
        <end position="659"/>
    </location>
</feature>
<dbReference type="Pfam" id="PF13202">
    <property type="entry name" value="EF-hand_5"/>
    <property type="match status" value="2"/>
</dbReference>
<dbReference type="GO" id="GO:0005783">
    <property type="term" value="C:endoplasmic reticulum"/>
    <property type="evidence" value="ECO:0007669"/>
    <property type="project" value="TreeGrafter"/>
</dbReference>
<dbReference type="OrthoDB" id="26525at2759"/>
<dbReference type="Gene3D" id="1.10.238.10">
    <property type="entry name" value="EF-hand"/>
    <property type="match status" value="5"/>
</dbReference>
<accession>A0A016TBE1</accession>
<dbReference type="SMART" id="SM00054">
    <property type="entry name" value="EFh"/>
    <property type="match status" value="10"/>
</dbReference>
<dbReference type="STRING" id="53326.A0A016TBE1"/>
<feature type="region of interest" description="Disordered" evidence="8">
    <location>
        <begin position="913"/>
        <end position="1041"/>
    </location>
</feature>
<feature type="compositionally biased region" description="Low complexity" evidence="8">
    <location>
        <begin position="758"/>
        <end position="777"/>
    </location>
</feature>
<feature type="chain" id="PRO_5001490825" description="EF-hand domain-containing protein" evidence="9">
    <location>
        <begin position="22"/>
        <end position="1041"/>
    </location>
</feature>
<dbReference type="InterPro" id="IPR002048">
    <property type="entry name" value="EF_hand_dom"/>
</dbReference>
<dbReference type="InterPro" id="IPR018247">
    <property type="entry name" value="EF_Hand_1_Ca_BS"/>
</dbReference>